<evidence type="ECO:0000256" key="2">
    <source>
        <dbReference type="ARBA" id="ARBA00022527"/>
    </source>
</evidence>
<evidence type="ECO:0000313" key="13">
    <source>
        <dbReference type="Proteomes" id="UP001210925"/>
    </source>
</evidence>
<dbReference type="PANTHER" id="PTHR44899:SF10">
    <property type="entry name" value="NIMA-RELATED KINASE 2"/>
    <property type="match status" value="1"/>
</dbReference>
<proteinExistence type="predicted"/>
<dbReference type="InterPro" id="IPR000719">
    <property type="entry name" value="Prot_kinase_dom"/>
</dbReference>
<evidence type="ECO:0000313" key="12">
    <source>
        <dbReference type="EMBL" id="KAJ3259830.1"/>
    </source>
</evidence>
<comment type="catalytic activity">
    <reaction evidence="10">
        <text>L-seryl-[protein] + ATP = O-phospho-L-seryl-[protein] + ADP + H(+)</text>
        <dbReference type="Rhea" id="RHEA:17989"/>
        <dbReference type="Rhea" id="RHEA-COMP:9863"/>
        <dbReference type="Rhea" id="RHEA-COMP:11604"/>
        <dbReference type="ChEBI" id="CHEBI:15378"/>
        <dbReference type="ChEBI" id="CHEBI:29999"/>
        <dbReference type="ChEBI" id="CHEBI:30616"/>
        <dbReference type="ChEBI" id="CHEBI:83421"/>
        <dbReference type="ChEBI" id="CHEBI:456216"/>
        <dbReference type="EC" id="2.7.11.1"/>
    </reaction>
</comment>
<dbReference type="EC" id="2.7.11.1" evidence="1"/>
<dbReference type="Gene3D" id="3.30.200.20">
    <property type="entry name" value="Phosphorylase Kinase, domain 1"/>
    <property type="match status" value="1"/>
</dbReference>
<keyword evidence="3" id="KW-0132">Cell division</keyword>
<evidence type="ECO:0000256" key="10">
    <source>
        <dbReference type="ARBA" id="ARBA00048679"/>
    </source>
</evidence>
<dbReference type="PANTHER" id="PTHR44899">
    <property type="entry name" value="CAMK FAMILY PROTEIN KINASE"/>
    <property type="match status" value="1"/>
</dbReference>
<keyword evidence="5" id="KW-0547">Nucleotide-binding</keyword>
<keyword evidence="4" id="KW-0808">Transferase</keyword>
<evidence type="ECO:0000256" key="8">
    <source>
        <dbReference type="ARBA" id="ARBA00023306"/>
    </source>
</evidence>
<keyword evidence="13" id="KW-1185">Reference proteome</keyword>
<dbReference type="Gene3D" id="1.10.510.10">
    <property type="entry name" value="Transferase(Phosphotransferase) domain 1"/>
    <property type="match status" value="2"/>
</dbReference>
<dbReference type="Proteomes" id="UP001210925">
    <property type="component" value="Unassembled WGS sequence"/>
</dbReference>
<comment type="caution">
    <text evidence="12">The sequence shown here is derived from an EMBL/GenBank/DDBJ whole genome shotgun (WGS) entry which is preliminary data.</text>
</comment>
<evidence type="ECO:0000259" key="11">
    <source>
        <dbReference type="PROSITE" id="PS50011"/>
    </source>
</evidence>
<dbReference type="FunFam" id="3.30.200.20:FF:000151">
    <property type="entry name" value="G2-specific protein kinase nimA"/>
    <property type="match status" value="1"/>
</dbReference>
<dbReference type="InterPro" id="IPR051131">
    <property type="entry name" value="NEK_Ser/Thr_kinase_NIMA"/>
</dbReference>
<accession>A0AAD5Y9S6</accession>
<keyword evidence="8" id="KW-0131">Cell cycle</keyword>
<keyword evidence="2" id="KW-0723">Serine/threonine-protein kinase</keyword>
<keyword evidence="7" id="KW-0067">ATP-binding</keyword>
<evidence type="ECO:0000256" key="4">
    <source>
        <dbReference type="ARBA" id="ARBA00022679"/>
    </source>
</evidence>
<evidence type="ECO:0000256" key="3">
    <source>
        <dbReference type="ARBA" id="ARBA00022618"/>
    </source>
</evidence>
<evidence type="ECO:0000256" key="6">
    <source>
        <dbReference type="ARBA" id="ARBA00022777"/>
    </source>
</evidence>
<dbReference type="GO" id="GO:0007059">
    <property type="term" value="P:chromosome segregation"/>
    <property type="evidence" value="ECO:0007669"/>
    <property type="project" value="UniProtKB-ARBA"/>
</dbReference>
<dbReference type="SUPFAM" id="SSF56112">
    <property type="entry name" value="Protein kinase-like (PK-like)"/>
    <property type="match status" value="1"/>
</dbReference>
<dbReference type="PROSITE" id="PS50011">
    <property type="entry name" value="PROTEIN_KINASE_DOM"/>
    <property type="match status" value="1"/>
</dbReference>
<organism evidence="12 13">
    <name type="scientific">Boothiomyces macroporosus</name>
    <dbReference type="NCBI Taxonomy" id="261099"/>
    <lineage>
        <taxon>Eukaryota</taxon>
        <taxon>Fungi</taxon>
        <taxon>Fungi incertae sedis</taxon>
        <taxon>Chytridiomycota</taxon>
        <taxon>Chytridiomycota incertae sedis</taxon>
        <taxon>Chytridiomycetes</taxon>
        <taxon>Rhizophydiales</taxon>
        <taxon>Terramycetaceae</taxon>
        <taxon>Boothiomyces</taxon>
    </lineage>
</organism>
<dbReference type="AlphaFoldDB" id="A0AAD5Y9S6"/>
<dbReference type="GO" id="GO:0004674">
    <property type="term" value="F:protein serine/threonine kinase activity"/>
    <property type="evidence" value="ECO:0007669"/>
    <property type="project" value="UniProtKB-KW"/>
</dbReference>
<evidence type="ECO:0000256" key="9">
    <source>
        <dbReference type="ARBA" id="ARBA00047899"/>
    </source>
</evidence>
<gene>
    <name evidence="12" type="primary">NEK2</name>
    <name evidence="12" type="ORF">HK103_001721</name>
</gene>
<dbReference type="SMART" id="SM00220">
    <property type="entry name" value="S_TKc"/>
    <property type="match status" value="1"/>
</dbReference>
<evidence type="ECO:0000256" key="1">
    <source>
        <dbReference type="ARBA" id="ARBA00012513"/>
    </source>
</evidence>
<dbReference type="InterPro" id="IPR011009">
    <property type="entry name" value="Kinase-like_dom_sf"/>
</dbReference>
<comment type="catalytic activity">
    <reaction evidence="9">
        <text>L-threonyl-[protein] + ATP = O-phospho-L-threonyl-[protein] + ADP + H(+)</text>
        <dbReference type="Rhea" id="RHEA:46608"/>
        <dbReference type="Rhea" id="RHEA-COMP:11060"/>
        <dbReference type="Rhea" id="RHEA-COMP:11605"/>
        <dbReference type="ChEBI" id="CHEBI:15378"/>
        <dbReference type="ChEBI" id="CHEBI:30013"/>
        <dbReference type="ChEBI" id="CHEBI:30616"/>
        <dbReference type="ChEBI" id="CHEBI:61977"/>
        <dbReference type="ChEBI" id="CHEBI:456216"/>
        <dbReference type="EC" id="2.7.11.1"/>
    </reaction>
</comment>
<dbReference type="GO" id="GO:0051301">
    <property type="term" value="P:cell division"/>
    <property type="evidence" value="ECO:0007669"/>
    <property type="project" value="UniProtKB-KW"/>
</dbReference>
<dbReference type="GO" id="GO:0005634">
    <property type="term" value="C:nucleus"/>
    <property type="evidence" value="ECO:0007669"/>
    <property type="project" value="UniProtKB-ARBA"/>
</dbReference>
<dbReference type="GO" id="GO:0005524">
    <property type="term" value="F:ATP binding"/>
    <property type="evidence" value="ECO:0007669"/>
    <property type="project" value="UniProtKB-KW"/>
</dbReference>
<sequence length="150" mass="17435">MTEKEKIQLVAEVNILRNLRHPNIVRYYERFVDRSNCQIYIIMGWISLTKEYCEGGDLAGIIKRCRKEKQDIKPENVFLDKSLNVKLGDFGLSRQINPEEEFAKTYVGNVYTHSGTPYYMSPELVDEQPYNAKSDVWALGCLIYELCALE</sequence>
<reference evidence="12" key="1">
    <citation type="submission" date="2020-05" db="EMBL/GenBank/DDBJ databases">
        <title>Phylogenomic resolution of chytrid fungi.</title>
        <authorList>
            <person name="Stajich J.E."/>
            <person name="Amses K."/>
            <person name="Simmons R."/>
            <person name="Seto K."/>
            <person name="Myers J."/>
            <person name="Bonds A."/>
            <person name="Quandt C.A."/>
            <person name="Barry K."/>
            <person name="Liu P."/>
            <person name="Grigoriev I."/>
            <person name="Longcore J.E."/>
            <person name="James T.Y."/>
        </authorList>
    </citation>
    <scope>NUCLEOTIDE SEQUENCE</scope>
    <source>
        <strain evidence="12">PLAUS21</strain>
    </source>
</reference>
<feature type="domain" description="Protein kinase" evidence="11">
    <location>
        <begin position="1"/>
        <end position="150"/>
    </location>
</feature>
<dbReference type="Pfam" id="PF00069">
    <property type="entry name" value="Pkinase"/>
    <property type="match status" value="1"/>
</dbReference>
<protein>
    <recommendedName>
        <fullName evidence="1">non-specific serine/threonine protein kinase</fullName>
        <ecNumber evidence="1">2.7.11.1</ecNumber>
    </recommendedName>
</protein>
<dbReference type="GO" id="GO:0000278">
    <property type="term" value="P:mitotic cell cycle"/>
    <property type="evidence" value="ECO:0007669"/>
    <property type="project" value="UniProtKB-ARBA"/>
</dbReference>
<name>A0AAD5Y9S6_9FUNG</name>
<evidence type="ECO:0000256" key="7">
    <source>
        <dbReference type="ARBA" id="ARBA00022840"/>
    </source>
</evidence>
<keyword evidence="6 12" id="KW-0418">Kinase</keyword>
<dbReference type="EMBL" id="JADGKB010000015">
    <property type="protein sequence ID" value="KAJ3259830.1"/>
    <property type="molecule type" value="Genomic_DNA"/>
</dbReference>
<evidence type="ECO:0000256" key="5">
    <source>
        <dbReference type="ARBA" id="ARBA00022741"/>
    </source>
</evidence>